<protein>
    <submittedName>
        <fullName evidence="2">Uncharacterized protein</fullName>
    </submittedName>
</protein>
<accession>A0A2W1BQ34</accession>
<keyword evidence="3" id="KW-1185">Reference proteome</keyword>
<evidence type="ECO:0000256" key="1">
    <source>
        <dbReference type="SAM" id="SignalP"/>
    </source>
</evidence>
<evidence type="ECO:0000313" key="3">
    <source>
        <dbReference type="Proteomes" id="UP000249218"/>
    </source>
</evidence>
<feature type="chain" id="PRO_5016179938" evidence="1">
    <location>
        <begin position="20"/>
        <end position="89"/>
    </location>
</feature>
<reference evidence="2 3" key="1">
    <citation type="journal article" date="2017" name="BMC Biol.">
        <title>Genomic innovations, transcriptional plasticity and gene loss underlying the evolution and divergence of two highly polyphagous and invasive Helicoverpa pest species.</title>
        <authorList>
            <person name="Pearce S.L."/>
            <person name="Clarke D.F."/>
            <person name="East P.D."/>
            <person name="Elfekih S."/>
            <person name="Gordon K.H."/>
            <person name="Jermiin L.S."/>
            <person name="McGaughran A."/>
            <person name="Oakeshott J.G."/>
            <person name="Papanikolaou A."/>
            <person name="Perera O.P."/>
            <person name="Rane R.V."/>
            <person name="Richards S."/>
            <person name="Tay W.T."/>
            <person name="Walsh T.K."/>
            <person name="Anderson A."/>
            <person name="Anderson C.J."/>
            <person name="Asgari S."/>
            <person name="Board P.G."/>
            <person name="Bretschneider A."/>
            <person name="Campbell P.M."/>
            <person name="Chertemps T."/>
            <person name="Christeller J.T."/>
            <person name="Coppin C.W."/>
            <person name="Downes S.J."/>
            <person name="Duan G."/>
            <person name="Farnsworth C.A."/>
            <person name="Good R.T."/>
            <person name="Han L.B."/>
            <person name="Han Y.C."/>
            <person name="Hatje K."/>
            <person name="Horne I."/>
            <person name="Huang Y.P."/>
            <person name="Hughes D.S."/>
            <person name="Jacquin-Joly E."/>
            <person name="James W."/>
            <person name="Jhangiani S."/>
            <person name="Kollmar M."/>
            <person name="Kuwar S.S."/>
            <person name="Li S."/>
            <person name="Liu N.Y."/>
            <person name="Maibeche M.T."/>
            <person name="Miller J.R."/>
            <person name="Montagne N."/>
            <person name="Perry T."/>
            <person name="Qu J."/>
            <person name="Song S.V."/>
            <person name="Sutton G.G."/>
            <person name="Vogel H."/>
            <person name="Walenz B.P."/>
            <person name="Xu W."/>
            <person name="Zhang H.J."/>
            <person name="Zou Z."/>
            <person name="Batterham P."/>
            <person name="Edwards O.R."/>
            <person name="Feyereisen R."/>
            <person name="Gibbs R.A."/>
            <person name="Heckel D.G."/>
            <person name="McGrath A."/>
            <person name="Robin C."/>
            <person name="Scherer S.E."/>
            <person name="Worley K.C."/>
            <person name="Wu Y.D."/>
        </authorList>
    </citation>
    <scope>NUCLEOTIDE SEQUENCE [LARGE SCALE GENOMIC DNA]</scope>
    <source>
        <strain evidence="2">Harm_GR_Male_#8</strain>
        <tissue evidence="2">Whole organism</tissue>
    </source>
</reference>
<keyword evidence="1" id="KW-0732">Signal</keyword>
<gene>
    <name evidence="2" type="primary">HaOG205745</name>
    <name evidence="2" type="ORF">B5X24_HaOG205745</name>
</gene>
<sequence>MCRTKFVLVFLCLVHLVQPRKLYYPNPHDPSAIVFEGPTNYETRKASENEIETDIVDPTFVRFGEIGVPEIAPKKAPKQFDSGFYFPED</sequence>
<name>A0A2W1BQ34_HELAM</name>
<dbReference type="EMBL" id="KZ149986">
    <property type="protein sequence ID" value="PZC75675.1"/>
    <property type="molecule type" value="Genomic_DNA"/>
</dbReference>
<feature type="signal peptide" evidence="1">
    <location>
        <begin position="1"/>
        <end position="19"/>
    </location>
</feature>
<evidence type="ECO:0000313" key="2">
    <source>
        <dbReference type="EMBL" id="PZC75675.1"/>
    </source>
</evidence>
<dbReference type="AlphaFoldDB" id="A0A2W1BQ34"/>
<organism evidence="2 3">
    <name type="scientific">Helicoverpa armigera</name>
    <name type="common">Cotton bollworm</name>
    <name type="synonym">Heliothis armigera</name>
    <dbReference type="NCBI Taxonomy" id="29058"/>
    <lineage>
        <taxon>Eukaryota</taxon>
        <taxon>Metazoa</taxon>
        <taxon>Ecdysozoa</taxon>
        <taxon>Arthropoda</taxon>
        <taxon>Hexapoda</taxon>
        <taxon>Insecta</taxon>
        <taxon>Pterygota</taxon>
        <taxon>Neoptera</taxon>
        <taxon>Endopterygota</taxon>
        <taxon>Lepidoptera</taxon>
        <taxon>Glossata</taxon>
        <taxon>Ditrysia</taxon>
        <taxon>Noctuoidea</taxon>
        <taxon>Noctuidae</taxon>
        <taxon>Heliothinae</taxon>
        <taxon>Helicoverpa</taxon>
    </lineage>
</organism>
<dbReference type="Proteomes" id="UP000249218">
    <property type="component" value="Unassembled WGS sequence"/>
</dbReference>
<proteinExistence type="predicted"/>